<evidence type="ECO:0000256" key="2">
    <source>
        <dbReference type="SAM" id="SignalP"/>
    </source>
</evidence>
<dbReference type="PROSITE" id="PS51257">
    <property type="entry name" value="PROKAR_LIPOPROTEIN"/>
    <property type="match status" value="1"/>
</dbReference>
<protein>
    <submittedName>
        <fullName evidence="3">Lipoprotein</fullName>
    </submittedName>
</protein>
<feature type="region of interest" description="Disordered" evidence="1">
    <location>
        <begin position="23"/>
        <end position="47"/>
    </location>
</feature>
<sequence length="164" mass="16658">MRRILVISLSAVAVGAALVGCSDSDDSGPVPSTTTMPSTVPTAGPVLTTGESSIGQIVVNVDNMTVYAYDRDEPGTNASACDAVCLQMWPPVTTDESRPEIAGVSGVIGTIPGPQGGKQVTVNGMPLYLFAGDPRPGSVAGQGMDNLWWALNPAGEKITDAPGG</sequence>
<reference evidence="3" key="1">
    <citation type="journal article" date="2010" name="PLoS Genet.">
        <title>The genome of a pathogenic rhodococcus: cooptive virulence underpinned by key gene acquisitions.</title>
        <authorList>
            <person name="Letek M."/>
            <person name="Gonzalez P."/>
            <person name="Macarthur I."/>
            <person name="Rodriguez H."/>
            <person name="Freeman T.C."/>
            <person name="Valero-Rello A."/>
            <person name="Blanco M."/>
            <person name="Buckley T."/>
            <person name="Cherevach I."/>
            <person name="Fahey R."/>
            <person name="Hapeshi A."/>
            <person name="Holdstock J."/>
            <person name="Leadon D."/>
            <person name="Navas J."/>
            <person name="Ocampo A."/>
            <person name="Quail M.A."/>
            <person name="Sanders M."/>
            <person name="Scortti M.M."/>
            <person name="Prescott J.F."/>
            <person name="Fogarty U."/>
            <person name="Meijer W.G."/>
            <person name="Parkhill J."/>
            <person name="Bentley S.D."/>
            <person name="Vazquez-Boland J.A."/>
        </authorList>
    </citation>
    <scope>NUCLEOTIDE SEQUENCE [LARGE SCALE GENOMIC DNA]</scope>
    <source>
        <strain evidence="3 4">103S</strain>
    </source>
</reference>
<name>A0A3S5Y1S3_RHOH1</name>
<dbReference type="Pfam" id="PF03640">
    <property type="entry name" value="Lipoprotein_15"/>
    <property type="match status" value="2"/>
</dbReference>
<dbReference type="RefSeq" id="WP_013414614.1">
    <property type="nucleotide sequence ID" value="NC_014659.1"/>
</dbReference>
<accession>A0A3S5Y1S3</accession>
<evidence type="ECO:0000256" key="1">
    <source>
        <dbReference type="SAM" id="MobiDB-lite"/>
    </source>
</evidence>
<evidence type="ECO:0000313" key="3">
    <source>
        <dbReference type="EMBL" id="CBH46483.1"/>
    </source>
</evidence>
<dbReference type="GO" id="GO:0043448">
    <property type="term" value="P:alkane catabolic process"/>
    <property type="evidence" value="ECO:0007669"/>
    <property type="project" value="TreeGrafter"/>
</dbReference>
<keyword evidence="3" id="KW-0449">Lipoprotein</keyword>
<dbReference type="KEGG" id="req:REQ_03430"/>
<dbReference type="InterPro" id="IPR005297">
    <property type="entry name" value="Lipoprotein_repeat"/>
</dbReference>
<proteinExistence type="predicted"/>
<dbReference type="PANTHER" id="PTHR39335">
    <property type="entry name" value="BLL4220 PROTEIN"/>
    <property type="match status" value="1"/>
</dbReference>
<evidence type="ECO:0000313" key="4">
    <source>
        <dbReference type="Proteomes" id="UP000006892"/>
    </source>
</evidence>
<feature type="compositionally biased region" description="Low complexity" evidence="1">
    <location>
        <begin position="29"/>
        <end position="42"/>
    </location>
</feature>
<gene>
    <name evidence="3" type="ordered locus">REQ_03430</name>
</gene>
<keyword evidence="2" id="KW-0732">Signal</keyword>
<dbReference type="Proteomes" id="UP001154400">
    <property type="component" value="Chromosome"/>
</dbReference>
<feature type="chain" id="PRO_5039728922" evidence="2">
    <location>
        <begin position="20"/>
        <end position="164"/>
    </location>
</feature>
<dbReference type="AlphaFoldDB" id="A0A3S5Y1S3"/>
<dbReference type="PANTHER" id="PTHR39335:SF1">
    <property type="entry name" value="BLL4220 PROTEIN"/>
    <property type="match status" value="1"/>
</dbReference>
<organism evidence="3">
    <name type="scientific">Rhodococcus hoagii (strain 103S)</name>
    <name type="common">Rhodococcus equi</name>
    <dbReference type="NCBI Taxonomy" id="685727"/>
    <lineage>
        <taxon>Bacteria</taxon>
        <taxon>Bacillati</taxon>
        <taxon>Actinomycetota</taxon>
        <taxon>Actinomycetes</taxon>
        <taxon>Mycobacteriales</taxon>
        <taxon>Nocardiaceae</taxon>
        <taxon>Prescottella</taxon>
    </lineage>
</organism>
<feature type="signal peptide" evidence="2">
    <location>
        <begin position="1"/>
        <end position="19"/>
    </location>
</feature>
<dbReference type="EMBL" id="FN563149">
    <property type="protein sequence ID" value="CBH46483.1"/>
    <property type="molecule type" value="Genomic_DNA"/>
</dbReference>